<feature type="domain" description="Protein kinase" evidence="7">
    <location>
        <begin position="27"/>
        <end position="301"/>
    </location>
</feature>
<accession>A0A162A093</accession>
<sequence>MEIKEDDDKAEGKKLCARNKHGDGVSWYRGALIGKGNFGCVYLANLKKPRSKFSCFPCVMAVKCAEVSISGSIQKEREILDNIGRCGYVIRCFGEEITNGENGEMVYNLLLEYGSGGTLVDVIDKLGGGGLVEADVRRYTRDLVRGIYWIHSKGYVHCDLKPDNVMMVGNCGTGEFRAKIGDLGLAKRGMRSNKKRKLDPYFRGTAMYLSPEAVADGIQECPCDIWALGCIVIEMFTGKPPWDGTEDLDANELLDRIGEGRESPKIPDEISVEAKNFLKGCLAVKPMYRLTAEMLLNHPFLEGLVDVIETEEIEEFSDVNADSSLVLLSEAEADDELNRFSCSEDDSFVTEEESVSYWCEEVTNGGQIVAFDEEGTLKIQESTHTASSRNDSEYDHALNTTVPTSTGLQYPVAFTIPTGI</sequence>
<dbReference type="PANTHER" id="PTHR48011:SF56">
    <property type="entry name" value="PROTEIN KINASE DOMAIN-CONTAINING PROTEIN"/>
    <property type="match status" value="1"/>
</dbReference>
<proteinExistence type="inferred from homology"/>
<reference evidence="9" key="2">
    <citation type="submission" date="2022-03" db="EMBL/GenBank/DDBJ databases">
        <title>Draft title - Genomic analysis of global carrot germplasm unveils the trajectory of domestication and the origin of high carotenoid orange carrot.</title>
        <authorList>
            <person name="Iorizzo M."/>
            <person name="Ellison S."/>
            <person name="Senalik D."/>
            <person name="Macko-Podgorni A."/>
            <person name="Grzebelus D."/>
            <person name="Bostan H."/>
            <person name="Rolling W."/>
            <person name="Curaba J."/>
            <person name="Simon P."/>
        </authorList>
    </citation>
    <scope>NUCLEOTIDE SEQUENCE</scope>
    <source>
        <tissue evidence="9">Leaf</tissue>
    </source>
</reference>
<dbReference type="InterPro" id="IPR052751">
    <property type="entry name" value="Plant_MAPKKK"/>
</dbReference>
<dbReference type="Gene3D" id="1.10.510.10">
    <property type="entry name" value="Transferase(Phosphotransferase) domain 1"/>
    <property type="match status" value="1"/>
</dbReference>
<keyword evidence="6" id="KW-0723">Serine/threonine-protein kinase</keyword>
<dbReference type="Pfam" id="PF00069">
    <property type="entry name" value="Pkinase"/>
    <property type="match status" value="1"/>
</dbReference>
<dbReference type="InterPro" id="IPR000719">
    <property type="entry name" value="Prot_kinase_dom"/>
</dbReference>
<dbReference type="PROSITE" id="PS00107">
    <property type="entry name" value="PROTEIN_KINASE_ATP"/>
    <property type="match status" value="1"/>
</dbReference>
<evidence type="ECO:0000256" key="3">
    <source>
        <dbReference type="ARBA" id="ARBA00022777"/>
    </source>
</evidence>
<dbReference type="STRING" id="79200.A0A162A093"/>
<dbReference type="GO" id="GO:0007165">
    <property type="term" value="P:signal transduction"/>
    <property type="evidence" value="ECO:0007669"/>
    <property type="project" value="TreeGrafter"/>
</dbReference>
<dbReference type="SUPFAM" id="SSF56112">
    <property type="entry name" value="Protein kinase-like (PK-like)"/>
    <property type="match status" value="1"/>
</dbReference>
<dbReference type="PROSITE" id="PS50011">
    <property type="entry name" value="PROTEIN_KINASE_DOM"/>
    <property type="match status" value="1"/>
</dbReference>
<dbReference type="AlphaFoldDB" id="A0A162A093"/>
<evidence type="ECO:0000259" key="7">
    <source>
        <dbReference type="PROSITE" id="PS50011"/>
    </source>
</evidence>
<dbReference type="EMBL" id="CP093347">
    <property type="protein sequence ID" value="WOG99317.1"/>
    <property type="molecule type" value="Genomic_DNA"/>
</dbReference>
<keyword evidence="1" id="KW-0808">Transferase</keyword>
<evidence type="ECO:0000313" key="8">
    <source>
        <dbReference type="EMBL" id="KZM93070.1"/>
    </source>
</evidence>
<keyword evidence="4 5" id="KW-0067">ATP-binding</keyword>
<dbReference type="OMA" id="DDHICER"/>
<evidence type="ECO:0000256" key="6">
    <source>
        <dbReference type="RuleBase" id="RU000304"/>
    </source>
</evidence>
<dbReference type="Gramene" id="KZM93070">
    <property type="protein sequence ID" value="KZM93070"/>
    <property type="gene ID" value="DCAR_016315"/>
</dbReference>
<evidence type="ECO:0000256" key="5">
    <source>
        <dbReference type="PROSITE-ProRule" id="PRU10141"/>
    </source>
</evidence>
<keyword evidence="2 5" id="KW-0547">Nucleotide-binding</keyword>
<keyword evidence="10" id="KW-1185">Reference proteome</keyword>
<organism evidence="8">
    <name type="scientific">Daucus carota subsp. sativus</name>
    <name type="common">Carrot</name>
    <dbReference type="NCBI Taxonomy" id="79200"/>
    <lineage>
        <taxon>Eukaryota</taxon>
        <taxon>Viridiplantae</taxon>
        <taxon>Streptophyta</taxon>
        <taxon>Embryophyta</taxon>
        <taxon>Tracheophyta</taxon>
        <taxon>Spermatophyta</taxon>
        <taxon>Magnoliopsida</taxon>
        <taxon>eudicotyledons</taxon>
        <taxon>Gunneridae</taxon>
        <taxon>Pentapetalae</taxon>
        <taxon>asterids</taxon>
        <taxon>campanulids</taxon>
        <taxon>Apiales</taxon>
        <taxon>Apiaceae</taxon>
        <taxon>Apioideae</taxon>
        <taxon>Scandiceae</taxon>
        <taxon>Daucinae</taxon>
        <taxon>Daucus</taxon>
        <taxon>Daucus sect. Daucus</taxon>
    </lineage>
</organism>
<name>A0A162A093_DAUCS</name>
<dbReference type="Proteomes" id="UP000077755">
    <property type="component" value="Chromosome 5"/>
</dbReference>
<dbReference type="PANTHER" id="PTHR48011">
    <property type="entry name" value="CCR4-NOT TRANSCRIPTIONAL COMPLEX SUBUNIT CAF120-RELATED"/>
    <property type="match status" value="1"/>
</dbReference>
<reference evidence="8" key="1">
    <citation type="journal article" date="2016" name="Nat. Genet.">
        <title>A high-quality carrot genome assembly provides new insights into carotenoid accumulation and asterid genome evolution.</title>
        <authorList>
            <person name="Iorizzo M."/>
            <person name="Ellison S."/>
            <person name="Senalik D."/>
            <person name="Zeng P."/>
            <person name="Satapoomin P."/>
            <person name="Huang J."/>
            <person name="Bowman M."/>
            <person name="Iovene M."/>
            <person name="Sanseverino W."/>
            <person name="Cavagnaro P."/>
            <person name="Yildiz M."/>
            <person name="Macko-Podgorni A."/>
            <person name="Moranska E."/>
            <person name="Grzebelus E."/>
            <person name="Grzebelus D."/>
            <person name="Ashrafi H."/>
            <person name="Zheng Z."/>
            <person name="Cheng S."/>
            <person name="Spooner D."/>
            <person name="Van Deynze A."/>
            <person name="Simon P."/>
        </authorList>
    </citation>
    <scope>NUCLEOTIDE SEQUENCE [LARGE SCALE GENOMIC DNA]</scope>
    <source>
        <tissue evidence="8">Leaf</tissue>
    </source>
</reference>
<evidence type="ECO:0000256" key="4">
    <source>
        <dbReference type="ARBA" id="ARBA00022840"/>
    </source>
</evidence>
<protein>
    <recommendedName>
        <fullName evidence="7">Protein kinase domain-containing protein</fullName>
    </recommendedName>
</protein>
<evidence type="ECO:0000313" key="9">
    <source>
        <dbReference type="EMBL" id="WOG99317.1"/>
    </source>
</evidence>
<evidence type="ECO:0000256" key="2">
    <source>
        <dbReference type="ARBA" id="ARBA00022741"/>
    </source>
</evidence>
<feature type="binding site" evidence="5">
    <location>
        <position position="63"/>
    </location>
    <ligand>
        <name>ATP</name>
        <dbReference type="ChEBI" id="CHEBI:30616"/>
    </ligand>
</feature>
<keyword evidence="3" id="KW-0418">Kinase</keyword>
<dbReference type="EMBL" id="LNRQ01000005">
    <property type="protein sequence ID" value="KZM93070.1"/>
    <property type="molecule type" value="Genomic_DNA"/>
</dbReference>
<dbReference type="InterPro" id="IPR017441">
    <property type="entry name" value="Protein_kinase_ATP_BS"/>
</dbReference>
<dbReference type="InterPro" id="IPR011009">
    <property type="entry name" value="Kinase-like_dom_sf"/>
</dbReference>
<dbReference type="GO" id="GO:0004674">
    <property type="term" value="F:protein serine/threonine kinase activity"/>
    <property type="evidence" value="ECO:0007669"/>
    <property type="project" value="UniProtKB-KW"/>
</dbReference>
<gene>
    <name evidence="8" type="ORF">DCAR_016315</name>
    <name evidence="9" type="ORF">DCAR_0518665</name>
</gene>
<dbReference type="InterPro" id="IPR008271">
    <property type="entry name" value="Ser/Thr_kinase_AS"/>
</dbReference>
<dbReference type="GO" id="GO:0005524">
    <property type="term" value="F:ATP binding"/>
    <property type="evidence" value="ECO:0007669"/>
    <property type="project" value="UniProtKB-UniRule"/>
</dbReference>
<evidence type="ECO:0000313" key="10">
    <source>
        <dbReference type="Proteomes" id="UP000077755"/>
    </source>
</evidence>
<dbReference type="PROSITE" id="PS00108">
    <property type="entry name" value="PROTEIN_KINASE_ST"/>
    <property type="match status" value="1"/>
</dbReference>
<evidence type="ECO:0000256" key="1">
    <source>
        <dbReference type="ARBA" id="ARBA00022679"/>
    </source>
</evidence>
<comment type="similarity">
    <text evidence="6">Belongs to the protein kinase superfamily.</text>
</comment>
<dbReference type="SMART" id="SM00220">
    <property type="entry name" value="S_TKc"/>
    <property type="match status" value="1"/>
</dbReference>